<reference evidence="1 2" key="1">
    <citation type="journal article" date="2016" name="Int. J. Syst. Evol. Microbiol.">
        <title>Oceanobacillus halophilus sp. nov., a novel moderately halophilic bacterium from a hypersaline lake.</title>
        <authorList>
            <person name="Amoozegar M.A."/>
            <person name="Bagheri M."/>
            <person name="Makhdoumi A."/>
            <person name="Nikou M.M."/>
            <person name="Fazeli S.A.S."/>
            <person name="Schumann P."/>
            <person name="Sproer C."/>
            <person name="Sanchez-Porro C."/>
            <person name="Ventosa A."/>
        </authorList>
    </citation>
    <scope>NUCLEOTIDE SEQUENCE [LARGE SCALE GENOMIC DNA]</scope>
    <source>
        <strain evidence="1 2">DSM 23996</strain>
    </source>
</reference>
<sequence>MNMEIHNWGLNVGKVEITAVGSSSVFLIGDNDSIVLSSFFDTPPESFTVGNIVPLSLS</sequence>
<keyword evidence="2" id="KW-1185">Reference proteome</keyword>
<dbReference type="AlphaFoldDB" id="A0A494ZXL8"/>
<name>A0A494ZXL8_9BACI</name>
<dbReference type="OrthoDB" id="2455313at2"/>
<organism evidence="1 2">
    <name type="scientific">Oceanobacillus halophilus</name>
    <dbReference type="NCBI Taxonomy" id="930130"/>
    <lineage>
        <taxon>Bacteria</taxon>
        <taxon>Bacillati</taxon>
        <taxon>Bacillota</taxon>
        <taxon>Bacilli</taxon>
        <taxon>Bacillales</taxon>
        <taxon>Bacillaceae</taxon>
        <taxon>Oceanobacillus</taxon>
    </lineage>
</organism>
<dbReference type="RefSeq" id="WP_121205209.1">
    <property type="nucleotide sequence ID" value="NZ_RBZP01000014.1"/>
</dbReference>
<accession>A0A494ZXL8</accession>
<comment type="caution">
    <text evidence="1">The sequence shown here is derived from an EMBL/GenBank/DDBJ whole genome shotgun (WGS) entry which is preliminary data.</text>
</comment>
<evidence type="ECO:0000313" key="2">
    <source>
        <dbReference type="Proteomes" id="UP000269301"/>
    </source>
</evidence>
<dbReference type="Proteomes" id="UP000269301">
    <property type="component" value="Unassembled WGS sequence"/>
</dbReference>
<evidence type="ECO:0000313" key="1">
    <source>
        <dbReference type="EMBL" id="RKQ31307.1"/>
    </source>
</evidence>
<proteinExistence type="predicted"/>
<gene>
    <name evidence="1" type="ORF">D8M06_14640</name>
</gene>
<dbReference type="EMBL" id="RBZP01000014">
    <property type="protein sequence ID" value="RKQ31307.1"/>
    <property type="molecule type" value="Genomic_DNA"/>
</dbReference>
<protein>
    <submittedName>
        <fullName evidence="1">Spore gernimation protein GerPD</fullName>
    </submittedName>
</protein>